<gene>
    <name evidence="1" type="ORF">LNAT_P0334</name>
</gene>
<dbReference type="AlphaFoldDB" id="A0A292YBZ2"/>
<keyword evidence="2" id="KW-1185">Reference proteome</keyword>
<organism evidence="1 2">
    <name type="scientific">Lebetimonas natsushimae</name>
    <dbReference type="NCBI Taxonomy" id="1936991"/>
    <lineage>
        <taxon>Bacteria</taxon>
        <taxon>Pseudomonadati</taxon>
        <taxon>Campylobacterota</taxon>
        <taxon>Epsilonproteobacteria</taxon>
        <taxon>Nautiliales</taxon>
        <taxon>Nautiliaceae</taxon>
        <taxon>Lebetimonas</taxon>
    </lineage>
</organism>
<reference evidence="1 2" key="1">
    <citation type="journal article" date="2017" name="Syst. Appl. Microbiol.">
        <title>Lebetimonas natsushimae sp. nov., a novel strictly anaerobic, moderately thermophilic chemoautotroph isolated from a deep-sea hydrothermal vent polychaete nest in the Mid-Okinawa Trough.</title>
        <authorList>
            <person name="Nagata R."/>
            <person name="Takaki Y."/>
            <person name="Tame A."/>
            <person name="Nunoura T."/>
            <person name="Muto H."/>
            <person name="Mino S."/>
            <person name="Sawayama S."/>
            <person name="Takai K."/>
            <person name="Nakagawa S."/>
        </authorList>
    </citation>
    <scope>NUCLEOTIDE SEQUENCE [LARGE SCALE GENOMIC DNA]</scope>
    <source>
        <strain evidence="1 2">HS1857</strain>
    </source>
</reference>
<evidence type="ECO:0000313" key="2">
    <source>
        <dbReference type="Proteomes" id="UP000217944"/>
    </source>
</evidence>
<protein>
    <submittedName>
        <fullName evidence="1">Uncharacterized protein</fullName>
    </submittedName>
</protein>
<dbReference type="Proteomes" id="UP000217944">
    <property type="component" value="Unassembled WGS sequence"/>
</dbReference>
<sequence>MSIISSSLDPLDYDKNGYPILYRSSVNLKAEIIDKKHKKRTYIVNGFYDFPISANSVINDQIKLNAFKRSSINALNKLIALITKDGINESK</sequence>
<evidence type="ECO:0000313" key="1">
    <source>
        <dbReference type="EMBL" id="GAX87039.1"/>
    </source>
</evidence>
<dbReference type="EMBL" id="BDME01000001">
    <property type="protein sequence ID" value="GAX87039.1"/>
    <property type="molecule type" value="Genomic_DNA"/>
</dbReference>
<accession>A0A292YBZ2</accession>
<comment type="caution">
    <text evidence="1">The sequence shown here is derived from an EMBL/GenBank/DDBJ whole genome shotgun (WGS) entry which is preliminary data.</text>
</comment>
<name>A0A292YBZ2_9BACT</name>
<proteinExistence type="predicted"/>